<organism evidence="1 2">
    <name type="scientific">Staurois parvus</name>
    <dbReference type="NCBI Taxonomy" id="386267"/>
    <lineage>
        <taxon>Eukaryota</taxon>
        <taxon>Metazoa</taxon>
        <taxon>Chordata</taxon>
        <taxon>Craniata</taxon>
        <taxon>Vertebrata</taxon>
        <taxon>Euteleostomi</taxon>
        <taxon>Amphibia</taxon>
        <taxon>Batrachia</taxon>
        <taxon>Anura</taxon>
        <taxon>Neobatrachia</taxon>
        <taxon>Ranoidea</taxon>
        <taxon>Ranidae</taxon>
        <taxon>Staurois</taxon>
    </lineage>
</organism>
<feature type="non-terminal residue" evidence="1">
    <location>
        <position position="1"/>
    </location>
</feature>
<evidence type="ECO:0000313" key="2">
    <source>
        <dbReference type="Proteomes" id="UP001162483"/>
    </source>
</evidence>
<comment type="caution">
    <text evidence="1">The sequence shown here is derived from an EMBL/GenBank/DDBJ whole genome shotgun (WGS) entry which is preliminary data.</text>
</comment>
<name>A0ABN9DE73_9NEOB</name>
<sequence length="58" mass="6442">WKGHFNLLNCVSCRNSVFSLVLGGRIISVFYVSRKSSAPSLVLTGGGIVPHHWCPWKE</sequence>
<proteinExistence type="predicted"/>
<evidence type="ECO:0000313" key="1">
    <source>
        <dbReference type="EMBL" id="CAI9569491.1"/>
    </source>
</evidence>
<dbReference type="Proteomes" id="UP001162483">
    <property type="component" value="Unassembled WGS sequence"/>
</dbReference>
<accession>A0ABN9DE73</accession>
<keyword evidence="2" id="KW-1185">Reference proteome</keyword>
<reference evidence="1" key="1">
    <citation type="submission" date="2023-05" db="EMBL/GenBank/DDBJ databases">
        <authorList>
            <person name="Stuckert A."/>
        </authorList>
    </citation>
    <scope>NUCLEOTIDE SEQUENCE</scope>
</reference>
<protein>
    <submittedName>
        <fullName evidence="1">Uncharacterized protein</fullName>
    </submittedName>
</protein>
<gene>
    <name evidence="1" type="ORF">SPARVUS_LOCUS6931533</name>
</gene>
<dbReference type="EMBL" id="CATNWA010014242">
    <property type="protein sequence ID" value="CAI9569491.1"/>
    <property type="molecule type" value="Genomic_DNA"/>
</dbReference>